<evidence type="ECO:0000313" key="2">
    <source>
        <dbReference type="Proteomes" id="UP000070700"/>
    </source>
</evidence>
<dbReference type="GeneID" id="28824148"/>
<dbReference type="STRING" id="149040.A0A194XJG5"/>
<name>A0A194XJG5_MOLSC</name>
<dbReference type="EMBL" id="KQ947409">
    <property type="protein sequence ID" value="KUJ20269.1"/>
    <property type="molecule type" value="Genomic_DNA"/>
</dbReference>
<gene>
    <name evidence="1" type="ORF">LY89DRAFT_682028</name>
</gene>
<dbReference type="KEGG" id="psco:LY89DRAFT_682028"/>
<dbReference type="InParanoid" id="A0A194XJG5"/>
<evidence type="ECO:0008006" key="3">
    <source>
        <dbReference type="Google" id="ProtNLM"/>
    </source>
</evidence>
<accession>A0A194XJG5</accession>
<dbReference type="OrthoDB" id="566138at2759"/>
<proteinExistence type="predicted"/>
<dbReference type="AlphaFoldDB" id="A0A194XJG5"/>
<keyword evidence="2" id="KW-1185">Reference proteome</keyword>
<evidence type="ECO:0000313" key="1">
    <source>
        <dbReference type="EMBL" id="KUJ20269.1"/>
    </source>
</evidence>
<protein>
    <recommendedName>
        <fullName evidence="3">Amidase domain-containing protein</fullName>
    </recommendedName>
</protein>
<dbReference type="InterPro" id="IPR036928">
    <property type="entry name" value="AS_sf"/>
</dbReference>
<organism evidence="1 2">
    <name type="scientific">Mollisia scopiformis</name>
    <name type="common">Conifer needle endophyte fungus</name>
    <name type="synonym">Phialocephala scopiformis</name>
    <dbReference type="NCBI Taxonomy" id="149040"/>
    <lineage>
        <taxon>Eukaryota</taxon>
        <taxon>Fungi</taxon>
        <taxon>Dikarya</taxon>
        <taxon>Ascomycota</taxon>
        <taxon>Pezizomycotina</taxon>
        <taxon>Leotiomycetes</taxon>
        <taxon>Helotiales</taxon>
        <taxon>Mollisiaceae</taxon>
        <taxon>Mollisia</taxon>
    </lineage>
</organism>
<sequence length="87" mass="9551">MAGRSELDERTWHIPFEPILDFSLFCNSTDLTGITIGVPRNCFDSNTAPAPIMASFESALTVLRSVGAKVVDNANFTAVEDFKKLNQ</sequence>
<reference evidence="1 2" key="1">
    <citation type="submission" date="2015-10" db="EMBL/GenBank/DDBJ databases">
        <title>Full genome of DAOMC 229536 Phialocephala scopiformis, a fungal endophyte of spruce producing the potent anti-insectan compound rugulosin.</title>
        <authorList>
            <consortium name="DOE Joint Genome Institute"/>
            <person name="Walker A.K."/>
            <person name="Frasz S.L."/>
            <person name="Seifert K.A."/>
            <person name="Miller J.D."/>
            <person name="Mondo S.J."/>
            <person name="Labutti K."/>
            <person name="Lipzen A."/>
            <person name="Dockter R."/>
            <person name="Kennedy M."/>
            <person name="Grigoriev I.V."/>
            <person name="Spatafora J.W."/>
        </authorList>
    </citation>
    <scope>NUCLEOTIDE SEQUENCE [LARGE SCALE GENOMIC DNA]</scope>
    <source>
        <strain evidence="1 2">CBS 120377</strain>
    </source>
</reference>
<dbReference type="Gene3D" id="3.90.1300.10">
    <property type="entry name" value="Amidase signature (AS) domain"/>
    <property type="match status" value="1"/>
</dbReference>
<dbReference type="RefSeq" id="XP_018074624.1">
    <property type="nucleotide sequence ID" value="XM_018214422.1"/>
</dbReference>
<dbReference type="SUPFAM" id="SSF75304">
    <property type="entry name" value="Amidase signature (AS) enzymes"/>
    <property type="match status" value="1"/>
</dbReference>
<dbReference type="Proteomes" id="UP000070700">
    <property type="component" value="Unassembled WGS sequence"/>
</dbReference>